<evidence type="ECO:0000313" key="2">
    <source>
        <dbReference type="Proteomes" id="UP001153332"/>
    </source>
</evidence>
<accession>A0ACC2JUG2</accession>
<dbReference type="Proteomes" id="UP001153332">
    <property type="component" value="Unassembled WGS sequence"/>
</dbReference>
<evidence type="ECO:0000313" key="1">
    <source>
        <dbReference type="EMBL" id="KAJ8131041.1"/>
    </source>
</evidence>
<comment type="caution">
    <text evidence="1">The sequence shown here is derived from an EMBL/GenBank/DDBJ whole genome shotgun (WGS) entry which is preliminary data.</text>
</comment>
<organism evidence="1 2">
    <name type="scientific">Lasiodiplodia mahajangana</name>
    <dbReference type="NCBI Taxonomy" id="1108764"/>
    <lineage>
        <taxon>Eukaryota</taxon>
        <taxon>Fungi</taxon>
        <taxon>Dikarya</taxon>
        <taxon>Ascomycota</taxon>
        <taxon>Pezizomycotina</taxon>
        <taxon>Dothideomycetes</taxon>
        <taxon>Dothideomycetes incertae sedis</taxon>
        <taxon>Botryosphaeriales</taxon>
        <taxon>Botryosphaeriaceae</taxon>
        <taxon>Lasiodiplodia</taxon>
    </lineage>
</organism>
<proteinExistence type="predicted"/>
<name>A0ACC2JUG2_9PEZI</name>
<gene>
    <name evidence="1" type="ORF">O1611_g2583</name>
</gene>
<sequence>MRVPTTAIALALPFFPALVAASKDWSLTFNWKADCSGDSYTDTGKVSMDCTNIYLRNGVGDVSTTYKTSIDAGYCKVYLYDGQHCGGAVQTYTAYSTDGSGSGKGNTCLTGTSVKSYKVYCTV</sequence>
<reference evidence="1" key="1">
    <citation type="submission" date="2022-12" db="EMBL/GenBank/DDBJ databases">
        <title>Genome Sequence of Lasiodiplodia mahajangana.</title>
        <authorList>
            <person name="Buettner E."/>
        </authorList>
    </citation>
    <scope>NUCLEOTIDE SEQUENCE</scope>
    <source>
        <strain evidence="1">VT137</strain>
    </source>
</reference>
<dbReference type="EMBL" id="JAPUUL010000370">
    <property type="protein sequence ID" value="KAJ8131041.1"/>
    <property type="molecule type" value="Genomic_DNA"/>
</dbReference>
<protein>
    <submittedName>
        <fullName evidence="1">Uncharacterized protein</fullName>
    </submittedName>
</protein>
<keyword evidence="2" id="KW-1185">Reference proteome</keyword>